<dbReference type="InterPro" id="IPR001353">
    <property type="entry name" value="Proteasome_sua/b"/>
</dbReference>
<dbReference type="RefSeq" id="WP_081130101.1">
    <property type="nucleotide sequence ID" value="NZ_LDOS01000004.1"/>
</dbReference>
<dbReference type="SUPFAM" id="SSF56235">
    <property type="entry name" value="N-terminal nucleophile aminohydrolases (Ntn hydrolases)"/>
    <property type="match status" value="1"/>
</dbReference>
<dbReference type="Gene3D" id="3.60.20.10">
    <property type="entry name" value="Glutamine Phosphoribosylpyrophosphate, subunit 1, domain 1"/>
    <property type="match status" value="1"/>
</dbReference>
<accession>A0A4S3KDV4</accession>
<name>A0A4S3KDV4_9GAMM</name>
<dbReference type="Pfam" id="PF00227">
    <property type="entry name" value="Proteasome"/>
    <property type="match status" value="1"/>
</dbReference>
<dbReference type="EMBL" id="MWQO01000074">
    <property type="protein sequence ID" value="THD06682.1"/>
    <property type="molecule type" value="Genomic_DNA"/>
</dbReference>
<keyword evidence="2" id="KW-1185">Reference proteome</keyword>
<dbReference type="AlphaFoldDB" id="A0A4S3KDV4"/>
<evidence type="ECO:0000313" key="2">
    <source>
        <dbReference type="Proteomes" id="UP000307749"/>
    </source>
</evidence>
<dbReference type="GO" id="GO:0051603">
    <property type="term" value="P:proteolysis involved in protein catabolic process"/>
    <property type="evidence" value="ECO:0007669"/>
    <property type="project" value="InterPro"/>
</dbReference>
<gene>
    <name evidence="1" type="ORF">B1806_15770</name>
</gene>
<organism evidence="1 2">
    <name type="scientific">Metallibacterium scheffleri</name>
    <dbReference type="NCBI Taxonomy" id="993689"/>
    <lineage>
        <taxon>Bacteria</taxon>
        <taxon>Pseudomonadati</taxon>
        <taxon>Pseudomonadota</taxon>
        <taxon>Gammaproteobacteria</taxon>
        <taxon>Lysobacterales</taxon>
        <taxon>Rhodanobacteraceae</taxon>
        <taxon>Metallibacterium</taxon>
    </lineage>
</organism>
<reference evidence="1 2" key="1">
    <citation type="submission" date="2017-02" db="EMBL/GenBank/DDBJ databases">
        <title>Whole genome sequencing of Metallibacterium scheffleri DSM 24874 (T).</title>
        <authorList>
            <person name="Kumar S."/>
            <person name="Patil P."/>
            <person name="Patil P.B."/>
        </authorList>
    </citation>
    <scope>NUCLEOTIDE SEQUENCE [LARGE SCALE GENOMIC DNA]</scope>
    <source>
        <strain evidence="1 2">DSM 24874</strain>
    </source>
</reference>
<evidence type="ECO:0000313" key="1">
    <source>
        <dbReference type="EMBL" id="THD06682.1"/>
    </source>
</evidence>
<dbReference type="Proteomes" id="UP000307749">
    <property type="component" value="Unassembled WGS sequence"/>
</dbReference>
<sequence length="269" mass="28213">MTVCVGAICEGGKVVVVSADRMMTYGPPMNLQAEGAVRKIFQLTPQCVMLFSGSVPDGEEVFSRTKAGVIATPHPDIKTIATTAGGVYIAHKKRRAEEAILRPFLGIDFAGFQTLAAQSASSQVMAQVLGLLSQHNLGLDIMIAGVDADGAHLHVVSHPGTVMSMDTVGTVSIGSGGMHASIRMSLARHKSTSSLAQALHNVYEAKLASEVAPGVGKVTDVAVINGGGIKFVDDGIIQVLQEIHKDRPSLDTAEVEKLAEKCKGYQHAS</sequence>
<dbReference type="GO" id="GO:0005839">
    <property type="term" value="C:proteasome core complex"/>
    <property type="evidence" value="ECO:0007669"/>
    <property type="project" value="InterPro"/>
</dbReference>
<protein>
    <submittedName>
        <fullName evidence="1">Uncharacterized protein</fullName>
    </submittedName>
</protein>
<dbReference type="STRING" id="993689.GCA_002077135_00030"/>
<comment type="caution">
    <text evidence="1">The sequence shown here is derived from an EMBL/GenBank/DDBJ whole genome shotgun (WGS) entry which is preliminary data.</text>
</comment>
<proteinExistence type="predicted"/>
<dbReference type="InterPro" id="IPR029055">
    <property type="entry name" value="Ntn_hydrolases_N"/>
</dbReference>